<gene>
    <name evidence="3" type="primary">LOC102211579</name>
</gene>
<feature type="region of interest" description="Disordered" evidence="1">
    <location>
        <begin position="107"/>
        <end position="154"/>
    </location>
</feature>
<keyword evidence="2" id="KW-1185">Reference proteome</keyword>
<feature type="compositionally biased region" description="Polar residues" evidence="1">
    <location>
        <begin position="136"/>
        <end position="146"/>
    </location>
</feature>
<evidence type="ECO:0000313" key="3">
    <source>
        <dbReference type="RefSeq" id="XP_005755067.1"/>
    </source>
</evidence>
<accession>A0A9Y3S4F6</accession>
<dbReference type="RefSeq" id="XP_005755067.1">
    <property type="nucleotide sequence ID" value="XM_005755010.1"/>
</dbReference>
<dbReference type="AlphaFoldDB" id="A0A9Y3S4F6"/>
<feature type="compositionally biased region" description="Basic residues" evidence="1">
    <location>
        <begin position="123"/>
        <end position="133"/>
    </location>
</feature>
<dbReference type="GeneID" id="102211579"/>
<protein>
    <submittedName>
        <fullName evidence="3">Uncharacterized protein LOC102211579</fullName>
    </submittedName>
</protein>
<dbReference type="Proteomes" id="UP000695023">
    <property type="component" value="Unplaced"/>
</dbReference>
<name>A0A9Y3S4F6_9CICH</name>
<evidence type="ECO:0000256" key="1">
    <source>
        <dbReference type="SAM" id="MobiDB-lite"/>
    </source>
</evidence>
<sequence>MSFLDIAKLIRIVTVLRASSSFELFGLGCPGKEDVATSLGALAAYFFFHRQIASPPSLAALSLDPPLRGKRFTRPQHLTTSPLASAAPAESADQGPAAQNHTAALLSGRLVEPQPDTLAPASLKKRRLRRRRASPQSDSKTFQQPAVVSHMDNSSSLTSSVCSLDCVKANLVAQPAAQPVAVAQPAAQPVAVAQPVQSASRLHPQLEADMPAGPTLPLCHPPVMVCSPGRVLSV</sequence>
<evidence type="ECO:0000313" key="2">
    <source>
        <dbReference type="Proteomes" id="UP000695023"/>
    </source>
</evidence>
<organism evidence="2 3">
    <name type="scientific">Pundamilia nyererei</name>
    <dbReference type="NCBI Taxonomy" id="303518"/>
    <lineage>
        <taxon>Eukaryota</taxon>
        <taxon>Metazoa</taxon>
        <taxon>Chordata</taxon>
        <taxon>Craniata</taxon>
        <taxon>Vertebrata</taxon>
        <taxon>Euteleostomi</taxon>
        <taxon>Actinopterygii</taxon>
        <taxon>Neopterygii</taxon>
        <taxon>Teleostei</taxon>
        <taxon>Neoteleostei</taxon>
        <taxon>Acanthomorphata</taxon>
        <taxon>Ovalentaria</taxon>
        <taxon>Cichlomorphae</taxon>
        <taxon>Cichliformes</taxon>
        <taxon>Cichlidae</taxon>
        <taxon>African cichlids</taxon>
        <taxon>Pseudocrenilabrinae</taxon>
        <taxon>Haplochromini</taxon>
        <taxon>Pundamilia</taxon>
    </lineage>
</organism>
<reference evidence="3" key="1">
    <citation type="submission" date="2025-08" db="UniProtKB">
        <authorList>
            <consortium name="RefSeq"/>
        </authorList>
    </citation>
    <scope>IDENTIFICATION</scope>
</reference>
<proteinExistence type="predicted"/>